<dbReference type="Proteomes" id="UP000297762">
    <property type="component" value="Unassembled WGS sequence"/>
</dbReference>
<dbReference type="InterPro" id="IPR010693">
    <property type="entry name" value="Divergent_4Fe-4S_mono-cluster"/>
</dbReference>
<keyword evidence="3" id="KW-1185">Reference proteome</keyword>
<dbReference type="OrthoDB" id="9793389at2"/>
<dbReference type="AlphaFoldDB" id="A0A4R9K151"/>
<dbReference type="Pfam" id="PF06902">
    <property type="entry name" value="Fer4_19"/>
    <property type="match status" value="1"/>
</dbReference>
<evidence type="ECO:0000259" key="1">
    <source>
        <dbReference type="Pfam" id="PF06902"/>
    </source>
</evidence>
<name>A0A4R9K151_9LEPT</name>
<dbReference type="EMBL" id="RQGF01000042">
    <property type="protein sequence ID" value="TGL58442.1"/>
    <property type="molecule type" value="Genomic_DNA"/>
</dbReference>
<proteinExistence type="predicted"/>
<sequence length="72" mass="8012">MADITKEYTNGEITVLWKPTVCIHSAICFRGLPSVFHPKEKPWVKIEGAPSEEIKSQIDKCPSGALSYFSNS</sequence>
<gene>
    <name evidence="2" type="ORF">EHQ64_19330</name>
</gene>
<feature type="domain" description="Divergent 4Fe-4S mono-cluster" evidence="1">
    <location>
        <begin position="8"/>
        <end position="70"/>
    </location>
</feature>
<comment type="caution">
    <text evidence="2">The sequence shown here is derived from an EMBL/GenBank/DDBJ whole genome shotgun (WGS) entry which is preliminary data.</text>
</comment>
<reference evidence="2" key="1">
    <citation type="journal article" date="2019" name="PLoS Negl. Trop. Dis.">
        <title>Revisiting the worldwide diversity of Leptospira species in the environment.</title>
        <authorList>
            <person name="Vincent A.T."/>
            <person name="Schiettekatte O."/>
            <person name="Bourhy P."/>
            <person name="Veyrier F.J."/>
            <person name="Picardeau M."/>
        </authorList>
    </citation>
    <scope>NUCLEOTIDE SEQUENCE [LARGE SCALE GENOMIC DNA]</scope>
    <source>
        <strain evidence="2">201702455</strain>
    </source>
</reference>
<organism evidence="2 3">
    <name type="scientific">Leptospira sarikeiensis</name>
    <dbReference type="NCBI Taxonomy" id="2484943"/>
    <lineage>
        <taxon>Bacteria</taxon>
        <taxon>Pseudomonadati</taxon>
        <taxon>Spirochaetota</taxon>
        <taxon>Spirochaetia</taxon>
        <taxon>Leptospirales</taxon>
        <taxon>Leptospiraceae</taxon>
        <taxon>Leptospira</taxon>
    </lineage>
</organism>
<evidence type="ECO:0000313" key="3">
    <source>
        <dbReference type="Proteomes" id="UP000297762"/>
    </source>
</evidence>
<evidence type="ECO:0000313" key="2">
    <source>
        <dbReference type="EMBL" id="TGL58442.1"/>
    </source>
</evidence>
<accession>A0A4R9K151</accession>
<protein>
    <submittedName>
        <fullName evidence="2">(4Fe-4S)-binding protein</fullName>
    </submittedName>
</protein>
<dbReference type="RefSeq" id="WP_135651448.1">
    <property type="nucleotide sequence ID" value="NZ_RQGF01000042.1"/>
</dbReference>